<feature type="binding site" evidence="11">
    <location>
        <position position="116"/>
    </location>
    <ligand>
        <name>CTP</name>
        <dbReference type="ChEBI" id="CHEBI:37563"/>
    </ligand>
</feature>
<dbReference type="PANTHER" id="PTHR46173:SF1">
    <property type="entry name" value="CCA TRNA NUCLEOTIDYLTRANSFERASE 1, MITOCHONDRIAL"/>
    <property type="match status" value="1"/>
</dbReference>
<feature type="binding site" evidence="11">
    <location>
        <position position="162"/>
    </location>
    <ligand>
        <name>ATP</name>
        <dbReference type="ChEBI" id="CHEBI:30616"/>
    </ligand>
</feature>
<dbReference type="Pfam" id="PF01743">
    <property type="entry name" value="PolyA_pol"/>
    <property type="match status" value="1"/>
</dbReference>
<dbReference type="EMBL" id="QRMZ01000009">
    <property type="protein sequence ID" value="RHK06514.1"/>
    <property type="molecule type" value="Genomic_DNA"/>
</dbReference>
<feature type="binding site" evidence="11">
    <location>
        <position position="116"/>
    </location>
    <ligand>
        <name>ATP</name>
        <dbReference type="ChEBI" id="CHEBI:30616"/>
    </ligand>
</feature>
<dbReference type="InterPro" id="IPR050264">
    <property type="entry name" value="Bact_CCA-adding_enz_type3_sf"/>
</dbReference>
<keyword evidence="8 11" id="KW-0067">ATP-binding</keyword>
<dbReference type="SUPFAM" id="SSF81891">
    <property type="entry name" value="Poly A polymerase C-terminal region-like"/>
    <property type="match status" value="1"/>
</dbReference>
<dbReference type="Proteomes" id="UP000286288">
    <property type="component" value="Unassembled WGS sequence"/>
</dbReference>
<dbReference type="Gene3D" id="1.10.246.80">
    <property type="match status" value="1"/>
</dbReference>
<comment type="cofactor">
    <cofactor evidence="1 11">
        <name>Mg(2+)</name>
        <dbReference type="ChEBI" id="CHEBI:18420"/>
    </cofactor>
</comment>
<evidence type="ECO:0000256" key="8">
    <source>
        <dbReference type="ARBA" id="ARBA00022840"/>
    </source>
</evidence>
<reference evidence="15 16" key="1">
    <citation type="submission" date="2018-08" db="EMBL/GenBank/DDBJ databases">
        <title>A genome reference for cultivated species of the human gut microbiota.</title>
        <authorList>
            <person name="Zou Y."/>
            <person name="Xue W."/>
            <person name="Luo G."/>
        </authorList>
    </citation>
    <scope>NUCLEOTIDE SEQUENCE [LARGE SCALE GENOMIC DNA]</scope>
    <source>
        <strain evidence="15 16">AF48-16</strain>
    </source>
</reference>
<dbReference type="InterPro" id="IPR032828">
    <property type="entry name" value="PolyA_RNA-bd"/>
</dbReference>
<feature type="binding site" evidence="11">
    <location>
        <position position="35"/>
    </location>
    <ligand>
        <name>CTP</name>
        <dbReference type="ChEBI" id="CHEBI:37563"/>
    </ligand>
</feature>
<comment type="catalytic activity">
    <reaction evidence="11">
        <text>a tRNA with a 3' CCA end + 2 CTP + ATP = a tRNA with a 3' CCACCA end + 3 diphosphate</text>
        <dbReference type="Rhea" id="RHEA:76235"/>
        <dbReference type="Rhea" id="RHEA-COMP:10468"/>
        <dbReference type="Rhea" id="RHEA-COMP:18655"/>
        <dbReference type="ChEBI" id="CHEBI:30616"/>
        <dbReference type="ChEBI" id="CHEBI:33019"/>
        <dbReference type="ChEBI" id="CHEBI:37563"/>
        <dbReference type="ChEBI" id="CHEBI:83071"/>
        <dbReference type="ChEBI" id="CHEBI:195187"/>
    </reaction>
</comment>
<dbReference type="EC" id="2.7.7.72" evidence="11"/>
<evidence type="ECO:0000259" key="12">
    <source>
        <dbReference type="Pfam" id="PF01743"/>
    </source>
</evidence>
<dbReference type="GO" id="GO:0000287">
    <property type="term" value="F:magnesium ion binding"/>
    <property type="evidence" value="ECO:0007669"/>
    <property type="project" value="UniProtKB-UniRule"/>
</dbReference>
<keyword evidence="9 11" id="KW-0460">Magnesium</keyword>
<feature type="domain" description="CCA-adding enzyme C-terminal" evidence="14">
    <location>
        <begin position="250"/>
        <end position="396"/>
    </location>
</feature>
<dbReference type="InterPro" id="IPR032810">
    <property type="entry name" value="CCA-adding_enz_C"/>
</dbReference>
<comment type="miscellaneous">
    <text evidence="11">A single active site specifically recognizes both ATP and CTP and is responsible for their addition.</text>
</comment>
<dbReference type="GO" id="GO:0001680">
    <property type="term" value="P:tRNA 3'-terminal CCA addition"/>
    <property type="evidence" value="ECO:0007669"/>
    <property type="project" value="UniProtKB-UniRule"/>
</dbReference>
<evidence type="ECO:0000256" key="9">
    <source>
        <dbReference type="ARBA" id="ARBA00022842"/>
    </source>
</evidence>
<feature type="domain" description="tRNA nucleotidyltransferase/poly(A) polymerase RNA and SrmB- binding" evidence="13">
    <location>
        <begin position="174"/>
        <end position="226"/>
    </location>
</feature>
<evidence type="ECO:0000256" key="7">
    <source>
        <dbReference type="ARBA" id="ARBA00022800"/>
    </source>
</evidence>
<dbReference type="Gene3D" id="3.30.460.10">
    <property type="entry name" value="Beta Polymerase, domain 2"/>
    <property type="match status" value="1"/>
</dbReference>
<feature type="domain" description="Poly A polymerase head" evidence="12">
    <location>
        <begin position="27"/>
        <end position="147"/>
    </location>
</feature>
<keyword evidence="4 11" id="KW-0548">Nucleotidyltransferase</keyword>
<evidence type="ECO:0000256" key="2">
    <source>
        <dbReference type="ARBA" id="ARBA00022679"/>
    </source>
</evidence>
<evidence type="ECO:0000256" key="3">
    <source>
        <dbReference type="ARBA" id="ARBA00022694"/>
    </source>
</evidence>
<evidence type="ECO:0000256" key="5">
    <source>
        <dbReference type="ARBA" id="ARBA00022723"/>
    </source>
</evidence>
<keyword evidence="7 11" id="KW-0692">RNA repair</keyword>
<sequence length="404" mass="45612">MKLTKLPKEFAEAAPLLKKIEAAGYEAYFVGGSVRDTILGQPIHDVDIATSAFPAEIKALFPRTIDIGIEHGTVLVLWEQAQYEITTFRTEAAYQDYRRPDKVDFVRSLKEDLKRRDFTINALALQEDGVIIDLFDGLADIDNQILRAVGHPQERFHEDALRMMRGLRFVSQLGFVLETETLAAIHANHALLGKISVERIMIEFVKLLLGNHRNQALRALVETECYIYCPGLREYGEALLRMADLPAIPLENETATWVLLIDQMGLAPEAVRSFLKAWKCSNDCIRQVHTAYQALLARRNGEWNDLVLYQFGLEATCLAEGLLRYDNQPNDPAKISQRYQQLPIHSLKELAINGRDLLQTIDRSSGPWLKEVLTAAEAAVITRKIPNEKEALLAFVQAYLAKEG</sequence>
<evidence type="ECO:0000259" key="14">
    <source>
        <dbReference type="Pfam" id="PF13735"/>
    </source>
</evidence>
<comment type="catalytic activity">
    <reaction evidence="11">
        <text>a tRNA precursor + 2 CTP + ATP = a tRNA with a 3' CCA end + 3 diphosphate</text>
        <dbReference type="Rhea" id="RHEA:14433"/>
        <dbReference type="Rhea" id="RHEA-COMP:10465"/>
        <dbReference type="Rhea" id="RHEA-COMP:10468"/>
        <dbReference type="ChEBI" id="CHEBI:30616"/>
        <dbReference type="ChEBI" id="CHEBI:33019"/>
        <dbReference type="ChEBI" id="CHEBI:37563"/>
        <dbReference type="ChEBI" id="CHEBI:74896"/>
        <dbReference type="ChEBI" id="CHEBI:83071"/>
        <dbReference type="EC" id="2.7.7.72"/>
    </reaction>
</comment>
<keyword evidence="3 11" id="KW-0819">tRNA processing</keyword>
<dbReference type="CDD" id="cd05398">
    <property type="entry name" value="NT_ClassII-CCAase"/>
    <property type="match status" value="1"/>
</dbReference>
<feature type="binding site" evidence="11">
    <location>
        <position position="159"/>
    </location>
    <ligand>
        <name>ATP</name>
        <dbReference type="ChEBI" id="CHEBI:30616"/>
    </ligand>
</feature>
<comment type="function">
    <text evidence="11">Catalyzes the addition and repair of the essential 3'-terminal CCA sequence in tRNAs without using a nucleic acid template. Adds these three nucleotides in the order of C, C, and A to the tRNA nucleotide-73, using CTP and ATP as substrates and producing inorganic pyrophosphate. tRNA 3'-terminal CCA addition is required both for tRNA processing and repair. Also involved in tRNA surveillance by mediating tandem CCA addition to generate a CCACCA at the 3' terminus of unstable tRNAs. While stable tRNAs receive only 3'-terminal CCA, unstable tRNAs are marked with CCACCA and rapidly degraded.</text>
</comment>
<dbReference type="GO" id="GO:0000049">
    <property type="term" value="F:tRNA binding"/>
    <property type="evidence" value="ECO:0007669"/>
    <property type="project" value="UniProtKB-UniRule"/>
</dbReference>
<feature type="binding site" evidence="11">
    <location>
        <position position="168"/>
    </location>
    <ligand>
        <name>ATP</name>
        <dbReference type="ChEBI" id="CHEBI:30616"/>
    </ligand>
</feature>
<dbReference type="HAMAP" id="MF_01263">
    <property type="entry name" value="CCA_bact_type3"/>
    <property type="match status" value="1"/>
</dbReference>
<comment type="caution">
    <text evidence="15">The sequence shown here is derived from an EMBL/GenBank/DDBJ whole genome shotgun (WGS) entry which is preliminary data.</text>
</comment>
<feature type="binding site" evidence="11">
    <location>
        <position position="162"/>
    </location>
    <ligand>
        <name>CTP</name>
        <dbReference type="ChEBI" id="CHEBI:37563"/>
    </ligand>
</feature>
<keyword evidence="6 11" id="KW-0547">Nucleotide-binding</keyword>
<evidence type="ECO:0000313" key="16">
    <source>
        <dbReference type="Proteomes" id="UP000286288"/>
    </source>
</evidence>
<dbReference type="Pfam" id="PF12627">
    <property type="entry name" value="PolyA_pol_RNAbd"/>
    <property type="match status" value="1"/>
</dbReference>
<keyword evidence="5 11" id="KW-0479">Metal-binding</keyword>
<feature type="binding site" evidence="11">
    <location>
        <position position="32"/>
    </location>
    <ligand>
        <name>CTP</name>
        <dbReference type="ChEBI" id="CHEBI:37563"/>
    </ligand>
</feature>
<feature type="binding site" evidence="11">
    <location>
        <position position="165"/>
    </location>
    <ligand>
        <name>CTP</name>
        <dbReference type="ChEBI" id="CHEBI:37563"/>
    </ligand>
</feature>
<accession>A0A415ET97</accession>
<dbReference type="Gene3D" id="1.10.3090.10">
    <property type="entry name" value="cca-adding enzyme, domain 2"/>
    <property type="match status" value="1"/>
</dbReference>
<feature type="binding site" evidence="11">
    <location>
        <position position="168"/>
    </location>
    <ligand>
        <name>CTP</name>
        <dbReference type="ChEBI" id="CHEBI:37563"/>
    </ligand>
</feature>
<comment type="similarity">
    <text evidence="11">Belongs to the tRNA nucleotidyltransferase/poly(A) polymerase family. Bacterial CCA-adding enzyme type 3 subfamily.</text>
</comment>
<dbReference type="InterPro" id="IPR023068">
    <property type="entry name" value="CCA-adding_enz_firmicutes"/>
</dbReference>
<dbReference type="GO" id="GO:0004810">
    <property type="term" value="F:CCA tRNA nucleotidyltransferase activity"/>
    <property type="evidence" value="ECO:0007669"/>
    <property type="project" value="UniProtKB-UniRule"/>
</dbReference>
<feature type="binding site" evidence="11">
    <location>
        <position position="45"/>
    </location>
    <ligand>
        <name>Mg(2+)</name>
        <dbReference type="ChEBI" id="CHEBI:18420"/>
    </ligand>
</feature>
<feature type="binding site" evidence="11">
    <location>
        <position position="159"/>
    </location>
    <ligand>
        <name>CTP</name>
        <dbReference type="ChEBI" id="CHEBI:37563"/>
    </ligand>
</feature>
<dbReference type="InterPro" id="IPR043519">
    <property type="entry name" value="NT_sf"/>
</dbReference>
<dbReference type="Gene3D" id="1.20.58.560">
    <property type="match status" value="1"/>
</dbReference>
<feature type="binding site" evidence="11">
    <location>
        <position position="35"/>
    </location>
    <ligand>
        <name>ATP</name>
        <dbReference type="ChEBI" id="CHEBI:30616"/>
    </ligand>
</feature>
<dbReference type="GO" id="GO:0042245">
    <property type="term" value="P:RNA repair"/>
    <property type="evidence" value="ECO:0007669"/>
    <property type="project" value="UniProtKB-KW"/>
</dbReference>
<dbReference type="AlphaFoldDB" id="A0A415ET97"/>
<evidence type="ECO:0000256" key="11">
    <source>
        <dbReference type="HAMAP-Rule" id="MF_01263"/>
    </source>
</evidence>
<dbReference type="InterPro" id="IPR002646">
    <property type="entry name" value="PolA_pol_head_dom"/>
</dbReference>
<evidence type="ECO:0000259" key="13">
    <source>
        <dbReference type="Pfam" id="PF12627"/>
    </source>
</evidence>
<evidence type="ECO:0000313" key="15">
    <source>
        <dbReference type="EMBL" id="RHK06514.1"/>
    </source>
</evidence>
<dbReference type="GO" id="GO:0005524">
    <property type="term" value="F:ATP binding"/>
    <property type="evidence" value="ECO:0007669"/>
    <property type="project" value="UniProtKB-UniRule"/>
</dbReference>
<dbReference type="GO" id="GO:0160016">
    <property type="term" value="F:CCACCA tRNA nucleotidyltransferase activity"/>
    <property type="evidence" value="ECO:0007669"/>
    <property type="project" value="RHEA"/>
</dbReference>
<organism evidence="15 16">
    <name type="scientific">Enterococcus casseliflavus</name>
    <name type="common">Enterococcus flavescens</name>
    <dbReference type="NCBI Taxonomy" id="37734"/>
    <lineage>
        <taxon>Bacteria</taxon>
        <taxon>Bacillati</taxon>
        <taxon>Bacillota</taxon>
        <taxon>Bacilli</taxon>
        <taxon>Lactobacillales</taxon>
        <taxon>Enterococcaceae</taxon>
        <taxon>Enterococcus</taxon>
    </lineage>
</organism>
<evidence type="ECO:0000256" key="1">
    <source>
        <dbReference type="ARBA" id="ARBA00001946"/>
    </source>
</evidence>
<evidence type="ECO:0000256" key="4">
    <source>
        <dbReference type="ARBA" id="ARBA00022695"/>
    </source>
</evidence>
<name>A0A415ET97_ENTCA</name>
<evidence type="ECO:0000256" key="10">
    <source>
        <dbReference type="ARBA" id="ARBA00022884"/>
    </source>
</evidence>
<feature type="binding site" evidence="11">
    <location>
        <position position="165"/>
    </location>
    <ligand>
        <name>ATP</name>
        <dbReference type="ChEBI" id="CHEBI:30616"/>
    </ligand>
</feature>
<dbReference type="PANTHER" id="PTHR46173">
    <property type="entry name" value="CCA TRNA NUCLEOTIDYLTRANSFERASE 1, MITOCHONDRIAL"/>
    <property type="match status" value="1"/>
</dbReference>
<keyword evidence="2 11" id="KW-0808">Transferase</keyword>
<gene>
    <name evidence="11" type="primary">cca</name>
    <name evidence="15" type="ORF">DW084_08105</name>
</gene>
<comment type="subunit">
    <text evidence="11">Homodimer.</text>
</comment>
<feature type="binding site" evidence="11">
    <location>
        <position position="47"/>
    </location>
    <ligand>
        <name>Mg(2+)</name>
        <dbReference type="ChEBI" id="CHEBI:18420"/>
    </ligand>
</feature>
<evidence type="ECO:0000256" key="6">
    <source>
        <dbReference type="ARBA" id="ARBA00022741"/>
    </source>
</evidence>
<proteinExistence type="inferred from homology"/>
<feature type="binding site" evidence="11">
    <location>
        <position position="32"/>
    </location>
    <ligand>
        <name>ATP</name>
        <dbReference type="ChEBI" id="CHEBI:30616"/>
    </ligand>
</feature>
<dbReference type="SUPFAM" id="SSF81301">
    <property type="entry name" value="Nucleotidyltransferase"/>
    <property type="match status" value="1"/>
</dbReference>
<keyword evidence="10 11" id="KW-0694">RNA-binding</keyword>
<protein>
    <recommendedName>
        <fullName evidence="11">CCA-adding enzyme</fullName>
        <ecNumber evidence="11">2.7.7.72</ecNumber>
    </recommendedName>
    <alternativeName>
        <fullName evidence="11">CCA tRNA nucleotidyltransferase</fullName>
    </alternativeName>
    <alternativeName>
        <fullName evidence="11">tRNA CCA-pyrophosphorylase</fullName>
    </alternativeName>
    <alternativeName>
        <fullName evidence="11">tRNA adenylyl-/cytidylyl- transferase</fullName>
    </alternativeName>
    <alternativeName>
        <fullName evidence="11">tRNA nucleotidyltransferase</fullName>
    </alternativeName>
    <alternativeName>
        <fullName evidence="11">tRNA-NT</fullName>
    </alternativeName>
</protein>
<dbReference type="NCBIfam" id="NF009814">
    <property type="entry name" value="PRK13299.1"/>
    <property type="match status" value="1"/>
</dbReference>
<dbReference type="Pfam" id="PF13735">
    <property type="entry name" value="tRNA_NucTran2_2"/>
    <property type="match status" value="1"/>
</dbReference>